<organism evidence="3 4">
    <name type="scientific">Sphagnum troendelagicum</name>
    <dbReference type="NCBI Taxonomy" id="128251"/>
    <lineage>
        <taxon>Eukaryota</taxon>
        <taxon>Viridiplantae</taxon>
        <taxon>Streptophyta</taxon>
        <taxon>Embryophyta</taxon>
        <taxon>Bryophyta</taxon>
        <taxon>Sphagnophytina</taxon>
        <taxon>Sphagnopsida</taxon>
        <taxon>Sphagnales</taxon>
        <taxon>Sphagnaceae</taxon>
        <taxon>Sphagnum</taxon>
    </lineage>
</organism>
<feature type="region of interest" description="Disordered" evidence="1">
    <location>
        <begin position="267"/>
        <end position="347"/>
    </location>
</feature>
<feature type="region of interest" description="Disordered" evidence="1">
    <location>
        <begin position="975"/>
        <end position="1002"/>
    </location>
</feature>
<dbReference type="InterPro" id="IPR048972">
    <property type="entry name" value="PMI1_PMIR1-2_C"/>
</dbReference>
<evidence type="ECO:0000256" key="1">
    <source>
        <dbReference type="SAM" id="MobiDB-lite"/>
    </source>
</evidence>
<feature type="region of interest" description="Disordered" evidence="1">
    <location>
        <begin position="1049"/>
        <end position="1118"/>
    </location>
</feature>
<protein>
    <recommendedName>
        <fullName evidence="2">C2 NT-type domain-containing protein</fullName>
    </recommendedName>
</protein>
<dbReference type="InterPro" id="IPR019448">
    <property type="entry name" value="NT-C2"/>
</dbReference>
<evidence type="ECO:0000313" key="4">
    <source>
        <dbReference type="Proteomes" id="UP001497512"/>
    </source>
</evidence>
<reference evidence="3" key="1">
    <citation type="submission" date="2024-02" db="EMBL/GenBank/DDBJ databases">
        <authorList>
            <consortium name="ELIXIR-Norway"/>
            <consortium name="Elixir Norway"/>
        </authorList>
    </citation>
    <scope>NUCLEOTIDE SEQUENCE</scope>
</reference>
<dbReference type="EMBL" id="OZ019904">
    <property type="protein sequence ID" value="CAK9200247.1"/>
    <property type="molecule type" value="Genomic_DNA"/>
</dbReference>
<feature type="domain" description="C2 NT-type" evidence="2">
    <location>
        <begin position="90"/>
        <end position="235"/>
    </location>
</feature>
<feature type="compositionally biased region" description="Low complexity" evidence="1">
    <location>
        <begin position="1064"/>
        <end position="1073"/>
    </location>
</feature>
<feature type="compositionally biased region" description="Polar residues" evidence="1">
    <location>
        <begin position="1081"/>
        <end position="1102"/>
    </location>
</feature>
<dbReference type="Proteomes" id="UP001497512">
    <property type="component" value="Chromosome 12"/>
</dbReference>
<gene>
    <name evidence="3" type="ORF">CSSPTR1EN2_LOCUS5341</name>
</gene>
<evidence type="ECO:0000259" key="2">
    <source>
        <dbReference type="PROSITE" id="PS51840"/>
    </source>
</evidence>
<sequence>MAQSVSGDNGGTRGDGGGQLVRELEALSQALYKAGHAGGPHSRVVLPNAISSSSPQLEWVEHNFGFSHKPEDPQTEKKKSVWTWKSFRAIAHIGQQKFCCLFTVHVHGIEQLPSSMNGLRLTTQFGQREDATVQTAPAKVLQGAAEFEETLSVKSTVYGSKSGTQGMKYQAKQFTLSLIAPDEGLVLGKNKLDLTRLLPKSLDEDEDKQVTWTTSFKLVGEGQGGTLVVTFGCNILGNDASLLSSSSSRFGESPVLRAVGSFNSSPGGVHAADADFTSPATSESGAEYPGMEHLSLDDPSSMSPSRLENSALRGPMRSDVKASPVRSFSQSDPMLGPSTPGQSEADYSEFGKVSDFENEEEDEPGFTIVDQGVEVGSLLDPVSARTYVDAGADKIEHVDGSYSVALEAQAELGAHAKKGEHADAGNQAYQNTQIYGEDFEVKILAQELENEEEARLMDDELEMQELLAALDVQEYFYDEQDYKPNNRSKTAKADDKFNPVTGEFLDLLESEGEPGSVALASDSEPDSPRAVLLKQFEQEAMLEGGLGWGSEEDVELTSIVEAAESELQKATQTMQSKNRAKLLEDAETEALMEEWGLSKSIFEEEPPRSSWLCDYEKPYDLAVADAPFLGEGMGPVVETRDGGSLRSMSPSNFQASSGSGQLVMQVSKPVVIPADMGSASMDILRRMAAAGMVGMADQAKLAMPLEDITGKTVEQIASEGFAALKGGYEGHINSRSRHLSSLPNWIAHKSSQELSGASSASGYLAERTKSRMAATARGSSGKCNSSKAGSLSEDAFVSLKDLAPMAMQNIEALALEGLKVQSDMAEHEAPFSVDPLSWQEMMALEGGGNSAIGLLEEGSKEASGNSDDALMSMAISLDEWMRLDAGVYDETEMSQSSMVLLASHHNIQKDVLAVGNQKGRRDKADASDLTGGFMGDTLTLAMLVQLRDPLHNNEPVGAPMMALVQAERVMLPPKARIGRSISMKGNTEDDDEPDATSPQPQFKIIEVTMSGLKTSEEAFDKKKLLGWGNQKQQQSGSRWLLANGMAKNTKQHPVLQSKPASVATSTKTGSTSKGGKGDSLWSISSKQQGAGSKWSTAASSKTRNPDISFGKSFFSKRK</sequence>
<keyword evidence="4" id="KW-1185">Reference proteome</keyword>
<evidence type="ECO:0000313" key="3">
    <source>
        <dbReference type="EMBL" id="CAK9200247.1"/>
    </source>
</evidence>
<dbReference type="PANTHER" id="PTHR33414">
    <property type="entry name" value="PROTEIN PLASTID MOVEMENT IMPAIRED 1-RELATED 1"/>
    <property type="match status" value="1"/>
</dbReference>
<dbReference type="PROSITE" id="PS51840">
    <property type="entry name" value="C2_NT"/>
    <property type="match status" value="1"/>
</dbReference>
<dbReference type="InterPro" id="IPR039614">
    <property type="entry name" value="PMI1-like"/>
</dbReference>
<proteinExistence type="predicted"/>
<dbReference type="Pfam" id="PF10358">
    <property type="entry name" value="NT-C2"/>
    <property type="match status" value="1"/>
</dbReference>
<accession>A0ABP0TMC2</accession>
<name>A0ABP0TMC2_9BRYO</name>
<dbReference type="Pfam" id="PF21745">
    <property type="entry name" value="PMI1_PMIR1-2_C"/>
    <property type="match status" value="1"/>
</dbReference>
<dbReference type="PANTHER" id="PTHR33414:SF1">
    <property type="entry name" value="PROTEIN PLASTID MOVEMENT IMPAIRED 1-RELATED 1"/>
    <property type="match status" value="1"/>
</dbReference>